<evidence type="ECO:0000313" key="2">
    <source>
        <dbReference type="EMBL" id="PIB78261.1"/>
    </source>
</evidence>
<dbReference type="RefSeq" id="WP_062541917.1">
    <property type="nucleotide sequence ID" value="NZ_BBUN01000937.1"/>
</dbReference>
<dbReference type="AlphaFoldDB" id="A0A1X1RWA4"/>
<evidence type="ECO:0000313" key="3">
    <source>
        <dbReference type="Proteomes" id="UP000193907"/>
    </source>
</evidence>
<dbReference type="Proteomes" id="UP000193907">
    <property type="component" value="Unassembled WGS sequence"/>
</dbReference>
<dbReference type="InterPro" id="IPR019587">
    <property type="entry name" value="Polyketide_cyclase/dehydratase"/>
</dbReference>
<dbReference type="OrthoDB" id="6024794at2"/>
<dbReference type="EMBL" id="PDKV01000017">
    <property type="protein sequence ID" value="PIB78261.1"/>
    <property type="molecule type" value="Genomic_DNA"/>
</dbReference>
<dbReference type="Gene3D" id="3.30.530.20">
    <property type="match status" value="1"/>
</dbReference>
<dbReference type="Proteomes" id="UP000230971">
    <property type="component" value="Unassembled WGS sequence"/>
</dbReference>
<reference evidence="2 4" key="2">
    <citation type="journal article" date="2017" name="Infect. Genet. Evol.">
        <title>The new phylogeny of the genus Mycobacterium: The old and the news.</title>
        <authorList>
            <person name="Tortoli E."/>
            <person name="Fedrizzi T."/>
            <person name="Meehan C.J."/>
            <person name="Trovato A."/>
            <person name="Grottola A."/>
            <person name="Giacobazzi E."/>
            <person name="Serpini G.F."/>
            <person name="Tagliazucchi S."/>
            <person name="Fabio A."/>
            <person name="Bettua C."/>
            <person name="Bertorelli R."/>
            <person name="Frascaro F."/>
            <person name="De Sanctis V."/>
            <person name="Pecorari M."/>
            <person name="Jousson O."/>
            <person name="Segata N."/>
            <person name="Cirillo D.M."/>
        </authorList>
    </citation>
    <scope>NUCLEOTIDE SEQUENCE [LARGE SCALE GENOMIC DNA]</scope>
    <source>
        <strain evidence="2 4">NCTC 12882</strain>
    </source>
</reference>
<gene>
    <name evidence="1" type="ORF">AWB95_02405</name>
    <name evidence="2" type="ORF">CQY23_14410</name>
</gene>
<proteinExistence type="predicted"/>
<dbReference type="CDD" id="cd07821">
    <property type="entry name" value="PYR_PYL_RCAR_like"/>
    <property type="match status" value="1"/>
</dbReference>
<reference evidence="1 3" key="1">
    <citation type="submission" date="2016-01" db="EMBL/GenBank/DDBJ databases">
        <title>The new phylogeny of the genus Mycobacterium.</title>
        <authorList>
            <person name="Tarcisio F."/>
            <person name="Conor M."/>
            <person name="Antonella G."/>
            <person name="Elisabetta G."/>
            <person name="Giulia F.S."/>
            <person name="Sara T."/>
            <person name="Anna F."/>
            <person name="Clotilde B."/>
            <person name="Roberto B."/>
            <person name="Veronica D.S."/>
            <person name="Fabio R."/>
            <person name="Monica P."/>
            <person name="Olivier J."/>
            <person name="Enrico T."/>
            <person name="Nicola S."/>
        </authorList>
    </citation>
    <scope>NUCLEOTIDE SEQUENCE [LARGE SCALE GENOMIC DNA]</scope>
    <source>
        <strain evidence="1 3">DSM 44243</strain>
    </source>
</reference>
<evidence type="ECO:0000313" key="4">
    <source>
        <dbReference type="Proteomes" id="UP000230971"/>
    </source>
</evidence>
<keyword evidence="3" id="KW-1185">Reference proteome</keyword>
<dbReference type="Pfam" id="PF10604">
    <property type="entry name" value="Polyketide_cyc2"/>
    <property type="match status" value="1"/>
</dbReference>
<dbReference type="SUPFAM" id="SSF55961">
    <property type="entry name" value="Bet v1-like"/>
    <property type="match status" value="1"/>
</dbReference>
<protein>
    <submittedName>
        <fullName evidence="2">SRPBCC family protein</fullName>
    </submittedName>
</protein>
<name>A0A1X1RWA4_MYCCE</name>
<dbReference type="InterPro" id="IPR023393">
    <property type="entry name" value="START-like_dom_sf"/>
</dbReference>
<organism evidence="1 3">
    <name type="scientific">Mycobacterium celatum</name>
    <dbReference type="NCBI Taxonomy" id="28045"/>
    <lineage>
        <taxon>Bacteria</taxon>
        <taxon>Bacillati</taxon>
        <taxon>Actinomycetota</taxon>
        <taxon>Actinomycetes</taxon>
        <taxon>Mycobacteriales</taxon>
        <taxon>Mycobacteriaceae</taxon>
        <taxon>Mycobacterium</taxon>
    </lineage>
</organism>
<comment type="caution">
    <text evidence="1">The sequence shown here is derived from an EMBL/GenBank/DDBJ whole genome shotgun (WGS) entry which is preliminary data.</text>
</comment>
<sequence>MASITTQIEIDVDAYRAWQVIGDWADGPVRMARGHVVSSEADGGLRVVTFASGTVARERLVARDETARRIVYSMIGDTMRPEHDNAVMQIVPDGDGRCRFVWSRDVLPDELAGPLRAAMEGAAKVIKRTLEADCASQKPGS</sequence>
<accession>A0A1X1RWA4</accession>
<dbReference type="EMBL" id="LQOM01000011">
    <property type="protein sequence ID" value="ORV19129.1"/>
    <property type="molecule type" value="Genomic_DNA"/>
</dbReference>
<evidence type="ECO:0000313" key="1">
    <source>
        <dbReference type="EMBL" id="ORV19129.1"/>
    </source>
</evidence>